<dbReference type="EMBL" id="LAZR01000702">
    <property type="protein sequence ID" value="KKN60242.1"/>
    <property type="molecule type" value="Genomic_DNA"/>
</dbReference>
<accession>A0A0F9SD40</accession>
<comment type="caution">
    <text evidence="2">The sequence shown here is derived from an EMBL/GenBank/DDBJ whole genome shotgun (WGS) entry which is preliminary data.</text>
</comment>
<protein>
    <submittedName>
        <fullName evidence="2">Uncharacterized protein</fullName>
    </submittedName>
</protein>
<keyword evidence="1" id="KW-0472">Membrane</keyword>
<evidence type="ECO:0000256" key="1">
    <source>
        <dbReference type="SAM" id="Phobius"/>
    </source>
</evidence>
<reference evidence="2" key="1">
    <citation type="journal article" date="2015" name="Nature">
        <title>Complex archaea that bridge the gap between prokaryotes and eukaryotes.</title>
        <authorList>
            <person name="Spang A."/>
            <person name="Saw J.H."/>
            <person name="Jorgensen S.L."/>
            <person name="Zaremba-Niedzwiedzka K."/>
            <person name="Martijn J."/>
            <person name="Lind A.E."/>
            <person name="van Eijk R."/>
            <person name="Schleper C."/>
            <person name="Guy L."/>
            <person name="Ettema T.J."/>
        </authorList>
    </citation>
    <scope>NUCLEOTIDE SEQUENCE</scope>
</reference>
<feature type="transmembrane region" description="Helical" evidence="1">
    <location>
        <begin position="6"/>
        <end position="27"/>
    </location>
</feature>
<name>A0A0F9SD40_9ZZZZ</name>
<keyword evidence="1" id="KW-0812">Transmembrane</keyword>
<dbReference type="AlphaFoldDB" id="A0A0F9SD40"/>
<proteinExistence type="predicted"/>
<evidence type="ECO:0000313" key="2">
    <source>
        <dbReference type="EMBL" id="KKN60242.1"/>
    </source>
</evidence>
<keyword evidence="1" id="KW-1133">Transmembrane helix</keyword>
<gene>
    <name evidence="2" type="ORF">LCGC14_0534410</name>
</gene>
<organism evidence="2">
    <name type="scientific">marine sediment metagenome</name>
    <dbReference type="NCBI Taxonomy" id="412755"/>
    <lineage>
        <taxon>unclassified sequences</taxon>
        <taxon>metagenomes</taxon>
        <taxon>ecological metagenomes</taxon>
    </lineage>
</organism>
<sequence length="40" mass="4434">MTDPTPFLDWTIIGILVAIGAGVYILCDMFGKKDDDEDDE</sequence>